<protein>
    <submittedName>
        <fullName evidence="1">Uncharacterized protein</fullName>
    </submittedName>
</protein>
<organism evidence="1 2">
    <name type="scientific">Streptosporangium becharense</name>
    <dbReference type="NCBI Taxonomy" id="1816182"/>
    <lineage>
        <taxon>Bacteria</taxon>
        <taxon>Bacillati</taxon>
        <taxon>Actinomycetota</taxon>
        <taxon>Actinomycetes</taxon>
        <taxon>Streptosporangiales</taxon>
        <taxon>Streptosporangiaceae</taxon>
        <taxon>Streptosporangium</taxon>
    </lineage>
</organism>
<evidence type="ECO:0000313" key="1">
    <source>
        <dbReference type="EMBL" id="MBB5820119.1"/>
    </source>
</evidence>
<sequence>MRRAEELAAVLADVYGISADVHELASGRAILSVHYGLPAYTDGEKFWWTGPEPGDSGSPVLSSALTLPVAAEQLAGHHAILRGRDAAGLLGGEPSPPADVVMAEHVIPR</sequence>
<dbReference type="RefSeq" id="WP_184537284.1">
    <property type="nucleotide sequence ID" value="NZ_JACHMP010000001.1"/>
</dbReference>
<evidence type="ECO:0000313" key="2">
    <source>
        <dbReference type="Proteomes" id="UP000540685"/>
    </source>
</evidence>
<dbReference type="EMBL" id="JACHMP010000001">
    <property type="protein sequence ID" value="MBB5820119.1"/>
    <property type="molecule type" value="Genomic_DNA"/>
</dbReference>
<reference evidence="1 2" key="1">
    <citation type="submission" date="2020-08" db="EMBL/GenBank/DDBJ databases">
        <title>Sequencing the genomes of 1000 actinobacteria strains.</title>
        <authorList>
            <person name="Klenk H.-P."/>
        </authorList>
    </citation>
    <scope>NUCLEOTIDE SEQUENCE [LARGE SCALE GENOMIC DNA]</scope>
    <source>
        <strain evidence="1 2">DSM 46887</strain>
    </source>
</reference>
<accession>A0A7W9IHF6</accession>
<dbReference type="Proteomes" id="UP000540685">
    <property type="component" value="Unassembled WGS sequence"/>
</dbReference>
<keyword evidence="2" id="KW-1185">Reference proteome</keyword>
<name>A0A7W9IHF6_9ACTN</name>
<gene>
    <name evidence="1" type="ORF">F4562_003181</name>
</gene>
<comment type="caution">
    <text evidence="1">The sequence shown here is derived from an EMBL/GenBank/DDBJ whole genome shotgun (WGS) entry which is preliminary data.</text>
</comment>
<proteinExistence type="predicted"/>
<dbReference type="AlphaFoldDB" id="A0A7W9IHF6"/>